<dbReference type="AlphaFoldDB" id="A0A1I4NDI5"/>
<protein>
    <submittedName>
        <fullName evidence="2">Phage baseplate assembly protein V</fullName>
    </submittedName>
</protein>
<dbReference type="EMBL" id="FOTW01000013">
    <property type="protein sequence ID" value="SFM13561.1"/>
    <property type="molecule type" value="Genomic_DNA"/>
</dbReference>
<evidence type="ECO:0000259" key="1">
    <source>
        <dbReference type="Pfam" id="PF04717"/>
    </source>
</evidence>
<dbReference type="InterPro" id="IPR013046">
    <property type="entry name" value="GpV/Gp45"/>
</dbReference>
<evidence type="ECO:0000313" key="3">
    <source>
        <dbReference type="Proteomes" id="UP000199470"/>
    </source>
</evidence>
<dbReference type="InterPro" id="IPR037026">
    <property type="entry name" value="Vgr_OB-fold_dom_sf"/>
</dbReference>
<accession>A0A1I4NDI5</accession>
<dbReference type="Gene3D" id="2.40.50.230">
    <property type="entry name" value="Gp5 N-terminal domain"/>
    <property type="match status" value="1"/>
</dbReference>
<name>A0A1I4NDI5_9BURK</name>
<feature type="domain" description="Gp5/Type VI secretion system Vgr protein OB-fold" evidence="1">
    <location>
        <begin position="18"/>
        <end position="84"/>
    </location>
</feature>
<dbReference type="Gene3D" id="6.20.150.10">
    <property type="match status" value="1"/>
</dbReference>
<proteinExistence type="predicted"/>
<dbReference type="InterPro" id="IPR006531">
    <property type="entry name" value="Gp5/Vgr_OB"/>
</dbReference>
<dbReference type="OrthoDB" id="4931325at2"/>
<dbReference type="NCBIfam" id="TIGR01644">
    <property type="entry name" value="phage_P2_V"/>
    <property type="match status" value="1"/>
</dbReference>
<dbReference type="RefSeq" id="WP_093388384.1">
    <property type="nucleotide sequence ID" value="NZ_FOTW01000013.1"/>
</dbReference>
<gene>
    <name evidence="2" type="ORF">SAMN02982985_02880</name>
</gene>
<dbReference type="Gene3D" id="6.20.170.10">
    <property type="match status" value="1"/>
</dbReference>
<keyword evidence="3" id="KW-1185">Reference proteome</keyword>
<sequence length="198" mass="20833">MDYPIVELDRRLAALIQAGSIAEVDHAAARCRIRVGQWTSALLPWHSLAAGQVRHWRAPSVGEQALLIAPSGEPAAGFILPGFYSEPHGQAGERRARVLSWRMPDGCLIEYDWEAGALQVSGSKKVSVDNAETVSIVSGGQVTLQCPALVVDCASTTFKGRVSVEGGVSVKGNLGVDGNVDAAGAVMDSGGNSNHHKH</sequence>
<reference evidence="2 3" key="1">
    <citation type="submission" date="2016-10" db="EMBL/GenBank/DDBJ databases">
        <authorList>
            <person name="de Groot N.N."/>
        </authorList>
    </citation>
    <scope>NUCLEOTIDE SEQUENCE [LARGE SCALE GENOMIC DNA]</scope>
    <source>
        <strain evidence="2 3">ATCC 43154</strain>
    </source>
</reference>
<evidence type="ECO:0000313" key="2">
    <source>
        <dbReference type="EMBL" id="SFM13561.1"/>
    </source>
</evidence>
<dbReference type="STRING" id="758825.SAMN02982985_02880"/>
<organism evidence="2 3">
    <name type="scientific">Rugamonas rubra</name>
    <dbReference type="NCBI Taxonomy" id="758825"/>
    <lineage>
        <taxon>Bacteria</taxon>
        <taxon>Pseudomonadati</taxon>
        <taxon>Pseudomonadota</taxon>
        <taxon>Betaproteobacteria</taxon>
        <taxon>Burkholderiales</taxon>
        <taxon>Oxalobacteraceae</taxon>
        <taxon>Telluria group</taxon>
        <taxon>Rugamonas</taxon>
    </lineage>
</organism>
<dbReference type="Proteomes" id="UP000199470">
    <property type="component" value="Unassembled WGS sequence"/>
</dbReference>
<dbReference type="Pfam" id="PF04717">
    <property type="entry name" value="Phage_base_V"/>
    <property type="match status" value="1"/>
</dbReference>